<dbReference type="AlphaFoldDB" id="A0A9N9PYW6"/>
<feature type="compositionally biased region" description="Polar residues" evidence="9">
    <location>
        <begin position="165"/>
        <end position="193"/>
    </location>
</feature>
<dbReference type="GO" id="GO:0003712">
    <property type="term" value="F:transcription coregulator activity"/>
    <property type="evidence" value="ECO:0007669"/>
    <property type="project" value="InterPro"/>
</dbReference>
<feature type="compositionally biased region" description="Basic and acidic residues" evidence="9">
    <location>
        <begin position="252"/>
        <end position="282"/>
    </location>
</feature>
<accession>A0A9N9PYW6</accession>
<comment type="similarity">
    <text evidence="2 8">Belongs to the Mediator complex subunit 4 family.</text>
</comment>
<evidence type="ECO:0000256" key="3">
    <source>
        <dbReference type="ARBA" id="ARBA00020629"/>
    </source>
</evidence>
<comment type="caution">
    <text evidence="10">The sequence shown here is derived from an EMBL/GenBank/DDBJ whole genome shotgun (WGS) entry which is preliminary data.</text>
</comment>
<evidence type="ECO:0000256" key="4">
    <source>
        <dbReference type="ARBA" id="ARBA00023015"/>
    </source>
</evidence>
<reference evidence="10" key="1">
    <citation type="submission" date="2021-07" db="EMBL/GenBank/DDBJ databases">
        <authorList>
            <person name="Durling M."/>
        </authorList>
    </citation>
    <scope>NUCLEOTIDE SEQUENCE</scope>
</reference>
<dbReference type="Proteomes" id="UP000696280">
    <property type="component" value="Unassembled WGS sequence"/>
</dbReference>
<feature type="region of interest" description="Disordered" evidence="9">
    <location>
        <begin position="125"/>
        <end position="193"/>
    </location>
</feature>
<keyword evidence="8" id="KW-0010">Activator</keyword>
<evidence type="ECO:0000256" key="2">
    <source>
        <dbReference type="ARBA" id="ARBA00009626"/>
    </source>
</evidence>
<comment type="function">
    <text evidence="8">Component of the Mediator complex, a coactivator involved in the regulated transcription of nearly all RNA polymerase II-dependent genes. Mediator functions as a bridge to convey information from gene-specific regulatory proteins to the basal RNA polymerase II transcription machinery. Mediator is recruited to promoters by direct interactions with regulatory proteins and serves as a scaffold for the assembly of a functional preinitiation complex with RNA polymerase II and the general transcription factors.</text>
</comment>
<keyword evidence="4 8" id="KW-0805">Transcription regulation</keyword>
<evidence type="ECO:0000256" key="8">
    <source>
        <dbReference type="RuleBase" id="RU364141"/>
    </source>
</evidence>
<evidence type="ECO:0000256" key="9">
    <source>
        <dbReference type="SAM" id="MobiDB-lite"/>
    </source>
</evidence>
<dbReference type="EMBL" id="CAJVRL010000103">
    <property type="protein sequence ID" value="CAG8960800.1"/>
    <property type="molecule type" value="Genomic_DNA"/>
</dbReference>
<comment type="subcellular location">
    <subcellularLocation>
        <location evidence="1 8">Nucleus</location>
    </subcellularLocation>
</comment>
<feature type="compositionally biased region" description="Polar residues" evidence="9">
    <location>
        <begin position="132"/>
        <end position="158"/>
    </location>
</feature>
<protein>
    <recommendedName>
        <fullName evidence="3 8">Mediator of RNA polymerase II transcription subunit 4</fullName>
    </recommendedName>
    <alternativeName>
        <fullName evidence="7 8">Mediator complex subunit 4</fullName>
    </alternativeName>
</protein>
<feature type="region of interest" description="Disordered" evidence="9">
    <location>
        <begin position="252"/>
        <end position="308"/>
    </location>
</feature>
<evidence type="ECO:0000256" key="6">
    <source>
        <dbReference type="ARBA" id="ARBA00023242"/>
    </source>
</evidence>
<keyword evidence="5 8" id="KW-0804">Transcription</keyword>
<proteinExistence type="inferred from homology"/>
<dbReference type="OrthoDB" id="1929813at2759"/>
<sequence>MNEIVDKRFARVEKALATLVQSLSTYNPSTAHANDLVAADKELSQGLEQVSKHQANYAKIQELRATSDQLDAQIRDTLILLTTTRQELLATSSTSFPASANTVSYSELLSYARRISKFTLPSTYREGEVKSNSDTGEAGTNTPREPGSQSHTNGNSTPVAPLNGVDSQMTGTPSFGENSAVAAQSTEPPSQTALPTEWTQYLNAPGEAPFVPWPSEDIIRRGALASIEILINKGVDPATFDPEKSAELEAERKRIQEEEDLKRAEELARMEEERRKAMERRMSSSAGVQRPQEKSAFQLETFDDDDED</sequence>
<evidence type="ECO:0000256" key="5">
    <source>
        <dbReference type="ARBA" id="ARBA00023163"/>
    </source>
</evidence>
<gene>
    <name evidence="8" type="primary">MED4</name>
    <name evidence="10" type="ORF">HYFRA_00002337</name>
</gene>
<dbReference type="GO" id="GO:0006357">
    <property type="term" value="P:regulation of transcription by RNA polymerase II"/>
    <property type="evidence" value="ECO:0007669"/>
    <property type="project" value="InterPro"/>
</dbReference>
<comment type="subunit">
    <text evidence="8">Component of the Mediator complex.</text>
</comment>
<dbReference type="GO" id="GO:0070847">
    <property type="term" value="C:core mediator complex"/>
    <property type="evidence" value="ECO:0007669"/>
    <property type="project" value="TreeGrafter"/>
</dbReference>
<evidence type="ECO:0000313" key="10">
    <source>
        <dbReference type="EMBL" id="CAG8960800.1"/>
    </source>
</evidence>
<organism evidence="10 11">
    <name type="scientific">Hymenoscyphus fraxineus</name>
    <dbReference type="NCBI Taxonomy" id="746836"/>
    <lineage>
        <taxon>Eukaryota</taxon>
        <taxon>Fungi</taxon>
        <taxon>Dikarya</taxon>
        <taxon>Ascomycota</taxon>
        <taxon>Pezizomycotina</taxon>
        <taxon>Leotiomycetes</taxon>
        <taxon>Helotiales</taxon>
        <taxon>Helotiaceae</taxon>
        <taxon>Hymenoscyphus</taxon>
    </lineage>
</organism>
<dbReference type="PANTHER" id="PTHR13208:SF2">
    <property type="entry name" value="MEDIATOR OF RNA POLYMERASE II TRANSCRIPTION SUBUNIT 4"/>
    <property type="match status" value="1"/>
</dbReference>
<name>A0A9N9PYW6_9HELO</name>
<evidence type="ECO:0000313" key="11">
    <source>
        <dbReference type="Proteomes" id="UP000696280"/>
    </source>
</evidence>
<dbReference type="PANTHER" id="PTHR13208">
    <property type="entry name" value="MEDIATOR OF RNA POLYMERASE II TRANSCRIPTION SUBUNIT 4"/>
    <property type="match status" value="1"/>
</dbReference>
<keyword evidence="6 8" id="KW-0539">Nucleus</keyword>
<keyword evidence="11" id="KW-1185">Reference proteome</keyword>
<dbReference type="Pfam" id="PF10018">
    <property type="entry name" value="Med4"/>
    <property type="match status" value="1"/>
</dbReference>
<dbReference type="GO" id="GO:0016592">
    <property type="term" value="C:mediator complex"/>
    <property type="evidence" value="ECO:0007669"/>
    <property type="project" value="InterPro"/>
</dbReference>
<dbReference type="InterPro" id="IPR019258">
    <property type="entry name" value="Mediator_Med4"/>
</dbReference>
<evidence type="ECO:0000256" key="7">
    <source>
        <dbReference type="ARBA" id="ARBA00031257"/>
    </source>
</evidence>
<evidence type="ECO:0000256" key="1">
    <source>
        <dbReference type="ARBA" id="ARBA00004123"/>
    </source>
</evidence>